<name>A0A370QFW9_9FLAO</name>
<dbReference type="AlphaFoldDB" id="A0A370QFW9"/>
<feature type="domain" description="Carboxyltransferase" evidence="4">
    <location>
        <begin position="23"/>
        <end position="280"/>
    </location>
</feature>
<dbReference type="SMART" id="SM00797">
    <property type="entry name" value="AHS2"/>
    <property type="match status" value="1"/>
</dbReference>
<dbReference type="PANTHER" id="PTHR43309:SF5">
    <property type="entry name" value="5-OXOPROLINASE SUBUNIT C"/>
    <property type="match status" value="1"/>
</dbReference>
<dbReference type="RefSeq" id="WP_115123453.1">
    <property type="nucleotide sequence ID" value="NZ_QRAO01000002.1"/>
</dbReference>
<evidence type="ECO:0000256" key="1">
    <source>
        <dbReference type="ARBA" id="ARBA00022741"/>
    </source>
</evidence>
<evidence type="ECO:0000313" key="6">
    <source>
        <dbReference type="Proteomes" id="UP000255317"/>
    </source>
</evidence>
<dbReference type="GO" id="GO:0005524">
    <property type="term" value="F:ATP binding"/>
    <property type="evidence" value="ECO:0007669"/>
    <property type="project" value="UniProtKB-KW"/>
</dbReference>
<reference evidence="5 6" key="1">
    <citation type="submission" date="2018-07" db="EMBL/GenBank/DDBJ databases">
        <title>Genomic Encyclopedia of Type Strains, Phase IV (KMG-IV): sequencing the most valuable type-strain genomes for metagenomic binning, comparative biology and taxonomic classification.</title>
        <authorList>
            <person name="Goeker M."/>
        </authorList>
    </citation>
    <scope>NUCLEOTIDE SEQUENCE [LARGE SCALE GENOMIC DNA]</scope>
    <source>
        <strain evidence="5 6">DSM 101478</strain>
    </source>
</reference>
<organism evidence="5 6">
    <name type="scientific">Marinirhabdus gelatinilytica</name>
    <dbReference type="NCBI Taxonomy" id="1703343"/>
    <lineage>
        <taxon>Bacteria</taxon>
        <taxon>Pseudomonadati</taxon>
        <taxon>Bacteroidota</taxon>
        <taxon>Flavobacteriia</taxon>
        <taxon>Flavobacteriales</taxon>
        <taxon>Flavobacteriaceae</taxon>
    </lineage>
</organism>
<proteinExistence type="predicted"/>
<evidence type="ECO:0000256" key="2">
    <source>
        <dbReference type="ARBA" id="ARBA00022801"/>
    </source>
</evidence>
<dbReference type="Gene3D" id="2.40.100.10">
    <property type="entry name" value="Cyclophilin-like"/>
    <property type="match status" value="1"/>
</dbReference>
<keyword evidence="2" id="KW-0378">Hydrolase</keyword>
<evidence type="ECO:0000259" key="4">
    <source>
        <dbReference type="SMART" id="SM00797"/>
    </source>
</evidence>
<dbReference type="EMBL" id="QRAO01000002">
    <property type="protein sequence ID" value="RDK87266.1"/>
    <property type="molecule type" value="Genomic_DNA"/>
</dbReference>
<dbReference type="NCBIfam" id="TIGR00724">
    <property type="entry name" value="urea_amlyse_rel"/>
    <property type="match status" value="1"/>
</dbReference>
<evidence type="ECO:0000256" key="3">
    <source>
        <dbReference type="ARBA" id="ARBA00022840"/>
    </source>
</evidence>
<gene>
    <name evidence="5" type="ORF">C8D94_102451</name>
</gene>
<dbReference type="GO" id="GO:0016787">
    <property type="term" value="F:hydrolase activity"/>
    <property type="evidence" value="ECO:0007669"/>
    <property type="project" value="UniProtKB-KW"/>
</dbReference>
<keyword evidence="1" id="KW-0547">Nucleotide-binding</keyword>
<sequence>MITVLKAGLYTSVQDLGRFGYRTMGVPVSGSMDAHSAMLANSILGNEAKQAVLECTLLGPILQFQQDTEICITGAPFQPMLNDIGIAQEKPIPVQKNDVLSIGRATTGMRCYAAVAGGFHTEKVLGSRSFYSTITENSVLLKGDVLPIAKPLEIKRASTDVPYAPKILSNSTLKVFPGPEFPTLKTNVRELLFDTTFKISAQSNRMAYVLETEVDISAKEILTAPVQPGTVQLTPSGKLVVLMRDAQVTGGYGRVLQLTEESINILAQKRGGEAISFTSV</sequence>
<keyword evidence="3" id="KW-0067">ATP-binding</keyword>
<dbReference type="PANTHER" id="PTHR43309">
    <property type="entry name" value="5-OXOPROLINASE SUBUNIT C"/>
    <property type="match status" value="1"/>
</dbReference>
<dbReference type="OrthoDB" id="9782422at2"/>
<dbReference type="Proteomes" id="UP000255317">
    <property type="component" value="Unassembled WGS sequence"/>
</dbReference>
<comment type="caution">
    <text evidence="5">The sequence shown here is derived from an EMBL/GenBank/DDBJ whole genome shotgun (WGS) entry which is preliminary data.</text>
</comment>
<dbReference type="InterPro" id="IPR003778">
    <property type="entry name" value="CT_A_B"/>
</dbReference>
<keyword evidence="6" id="KW-1185">Reference proteome</keyword>
<dbReference type="InterPro" id="IPR052708">
    <property type="entry name" value="PxpC"/>
</dbReference>
<protein>
    <submittedName>
        <fullName evidence="5">Biotin-dependent carboxylase-like uncharacterized protein</fullName>
    </submittedName>
</protein>
<dbReference type="Pfam" id="PF02626">
    <property type="entry name" value="CT_A_B"/>
    <property type="match status" value="1"/>
</dbReference>
<evidence type="ECO:0000313" key="5">
    <source>
        <dbReference type="EMBL" id="RDK87266.1"/>
    </source>
</evidence>
<dbReference type="InterPro" id="IPR029000">
    <property type="entry name" value="Cyclophilin-like_dom_sf"/>
</dbReference>
<accession>A0A370QFW9</accession>